<dbReference type="EMBL" id="AQQR01000001">
    <property type="protein sequence ID" value="OWU77594.1"/>
    <property type="molecule type" value="Genomic_DNA"/>
</dbReference>
<proteinExistence type="predicted"/>
<name>A0A225NRM5_9RHOB</name>
<organism evidence="2 3">
    <name type="scientific">Marinibacterium profundimaris</name>
    <dbReference type="NCBI Taxonomy" id="1679460"/>
    <lineage>
        <taxon>Bacteria</taxon>
        <taxon>Pseudomonadati</taxon>
        <taxon>Pseudomonadota</taxon>
        <taxon>Alphaproteobacteria</taxon>
        <taxon>Rhodobacterales</taxon>
        <taxon>Paracoccaceae</taxon>
        <taxon>Marinibacterium</taxon>
    </lineage>
</organism>
<sequence length="73" mass="8125">MDITEIANALIGEVGALPGVLILGLAWALWQERRRANSLSDRRIEDQKEHTAQILESVRSMDRAIDVVEGRNG</sequence>
<gene>
    <name evidence="2" type="ORF">ATO3_02585</name>
</gene>
<dbReference type="AlphaFoldDB" id="A0A225NRM5"/>
<feature type="transmembrane region" description="Helical" evidence="1">
    <location>
        <begin position="6"/>
        <end position="30"/>
    </location>
</feature>
<reference evidence="2 3" key="1">
    <citation type="submission" date="2013-04" db="EMBL/GenBank/DDBJ databases">
        <title>Oceanicola sp. 22II1-22F33 Genome Sequencing.</title>
        <authorList>
            <person name="Lai Q."/>
            <person name="Li G."/>
            <person name="Shao Z."/>
        </authorList>
    </citation>
    <scope>NUCLEOTIDE SEQUENCE [LARGE SCALE GENOMIC DNA]</scope>
    <source>
        <strain evidence="2 3">22II1-22F33</strain>
    </source>
</reference>
<evidence type="ECO:0000313" key="2">
    <source>
        <dbReference type="EMBL" id="OWU77594.1"/>
    </source>
</evidence>
<dbReference type="RefSeq" id="WP_088648221.1">
    <property type="nucleotide sequence ID" value="NZ_AQQR01000001.1"/>
</dbReference>
<comment type="caution">
    <text evidence="2">The sequence shown here is derived from an EMBL/GenBank/DDBJ whole genome shotgun (WGS) entry which is preliminary data.</text>
</comment>
<keyword evidence="1" id="KW-1133">Transmembrane helix</keyword>
<keyword evidence="1" id="KW-0472">Membrane</keyword>
<evidence type="ECO:0000313" key="3">
    <source>
        <dbReference type="Proteomes" id="UP000215377"/>
    </source>
</evidence>
<keyword evidence="1" id="KW-0812">Transmembrane</keyword>
<dbReference type="OrthoDB" id="10005909at2"/>
<keyword evidence="3" id="KW-1185">Reference proteome</keyword>
<dbReference type="Proteomes" id="UP000215377">
    <property type="component" value="Unassembled WGS sequence"/>
</dbReference>
<evidence type="ECO:0000256" key="1">
    <source>
        <dbReference type="SAM" id="Phobius"/>
    </source>
</evidence>
<accession>A0A225NRM5</accession>
<protein>
    <submittedName>
        <fullName evidence="2">Uncharacterized protein</fullName>
    </submittedName>
</protein>